<organism evidence="3 4">
    <name type="scientific">Prosthecobacter fusiformis</name>
    <dbReference type="NCBI Taxonomy" id="48464"/>
    <lineage>
        <taxon>Bacteria</taxon>
        <taxon>Pseudomonadati</taxon>
        <taxon>Verrucomicrobiota</taxon>
        <taxon>Verrucomicrobiia</taxon>
        <taxon>Verrucomicrobiales</taxon>
        <taxon>Verrucomicrobiaceae</taxon>
        <taxon>Prosthecobacter</taxon>
    </lineage>
</organism>
<evidence type="ECO:0000256" key="1">
    <source>
        <dbReference type="SAM" id="MobiDB-lite"/>
    </source>
</evidence>
<feature type="compositionally biased region" description="Polar residues" evidence="1">
    <location>
        <begin position="67"/>
        <end position="83"/>
    </location>
</feature>
<evidence type="ECO:0000256" key="2">
    <source>
        <dbReference type="SAM" id="SignalP"/>
    </source>
</evidence>
<accession>A0A4R7RZ63</accession>
<dbReference type="OrthoDB" id="9861198at2"/>
<keyword evidence="4" id="KW-1185">Reference proteome</keyword>
<dbReference type="RefSeq" id="WP_133795412.1">
    <property type="nucleotide sequence ID" value="NZ_SOCA01000003.1"/>
</dbReference>
<comment type="caution">
    <text evidence="3">The sequence shown here is derived from an EMBL/GenBank/DDBJ whole genome shotgun (WGS) entry which is preliminary data.</text>
</comment>
<feature type="signal peptide" evidence="2">
    <location>
        <begin position="1"/>
        <end position="21"/>
    </location>
</feature>
<feature type="compositionally biased region" description="Polar residues" evidence="1">
    <location>
        <begin position="34"/>
        <end position="56"/>
    </location>
</feature>
<feature type="chain" id="PRO_5020282951" description="Lipoprotein" evidence="2">
    <location>
        <begin position="22"/>
        <end position="83"/>
    </location>
</feature>
<sequence>MKKLTLSFAAAALMMTGVSCSTPNTDSAGRRYHSSPNPVQGRTGISWTDTRTQRPASGNGAVRYHHSTTPMASKTGLQIAQVR</sequence>
<evidence type="ECO:0000313" key="3">
    <source>
        <dbReference type="EMBL" id="TDU71244.1"/>
    </source>
</evidence>
<dbReference type="AlphaFoldDB" id="A0A4R7RZ63"/>
<reference evidence="3 4" key="1">
    <citation type="submission" date="2019-03" db="EMBL/GenBank/DDBJ databases">
        <title>Genomic Encyclopedia of Archaeal and Bacterial Type Strains, Phase II (KMG-II): from individual species to whole genera.</title>
        <authorList>
            <person name="Goeker M."/>
        </authorList>
    </citation>
    <scope>NUCLEOTIDE SEQUENCE [LARGE SCALE GENOMIC DNA]</scope>
    <source>
        <strain evidence="3 4">ATCC 25309</strain>
    </source>
</reference>
<keyword evidence="2" id="KW-0732">Signal</keyword>
<gene>
    <name evidence="3" type="ORF">EI77_02366</name>
</gene>
<dbReference type="Proteomes" id="UP000295662">
    <property type="component" value="Unassembled WGS sequence"/>
</dbReference>
<proteinExistence type="predicted"/>
<dbReference type="EMBL" id="SOCA01000003">
    <property type="protein sequence ID" value="TDU71244.1"/>
    <property type="molecule type" value="Genomic_DNA"/>
</dbReference>
<dbReference type="PROSITE" id="PS51257">
    <property type="entry name" value="PROKAR_LIPOPROTEIN"/>
    <property type="match status" value="1"/>
</dbReference>
<evidence type="ECO:0000313" key="4">
    <source>
        <dbReference type="Proteomes" id="UP000295662"/>
    </source>
</evidence>
<name>A0A4R7RZ63_9BACT</name>
<protein>
    <recommendedName>
        <fullName evidence="5">Lipoprotein</fullName>
    </recommendedName>
</protein>
<evidence type="ECO:0008006" key="5">
    <source>
        <dbReference type="Google" id="ProtNLM"/>
    </source>
</evidence>
<feature type="region of interest" description="Disordered" evidence="1">
    <location>
        <begin position="22"/>
        <end position="83"/>
    </location>
</feature>